<feature type="region of interest" description="Disordered" evidence="1">
    <location>
        <begin position="1"/>
        <end position="51"/>
    </location>
</feature>
<keyword evidence="3" id="KW-1185">Reference proteome</keyword>
<evidence type="ECO:0000256" key="1">
    <source>
        <dbReference type="SAM" id="MobiDB-lite"/>
    </source>
</evidence>
<name>A0A401Q7L0_SCYTO</name>
<feature type="compositionally biased region" description="Acidic residues" evidence="1">
    <location>
        <begin position="1"/>
        <end position="30"/>
    </location>
</feature>
<feature type="non-terminal residue" evidence="2">
    <location>
        <position position="1"/>
    </location>
</feature>
<accession>A0A401Q7L0</accession>
<dbReference type="AlphaFoldDB" id="A0A401Q7L0"/>
<organism evidence="2 3">
    <name type="scientific">Scyliorhinus torazame</name>
    <name type="common">Cloudy catshark</name>
    <name type="synonym">Catulus torazame</name>
    <dbReference type="NCBI Taxonomy" id="75743"/>
    <lineage>
        <taxon>Eukaryota</taxon>
        <taxon>Metazoa</taxon>
        <taxon>Chordata</taxon>
        <taxon>Craniata</taxon>
        <taxon>Vertebrata</taxon>
        <taxon>Chondrichthyes</taxon>
        <taxon>Elasmobranchii</taxon>
        <taxon>Galeomorphii</taxon>
        <taxon>Galeoidea</taxon>
        <taxon>Carcharhiniformes</taxon>
        <taxon>Scyliorhinidae</taxon>
        <taxon>Scyliorhinus</taxon>
    </lineage>
</organism>
<gene>
    <name evidence="2" type="ORF">scyTo_0022989</name>
</gene>
<reference evidence="2 3" key="1">
    <citation type="journal article" date="2018" name="Nat. Ecol. Evol.">
        <title>Shark genomes provide insights into elasmobranch evolution and the origin of vertebrates.</title>
        <authorList>
            <person name="Hara Y"/>
            <person name="Yamaguchi K"/>
            <person name="Onimaru K"/>
            <person name="Kadota M"/>
            <person name="Koyanagi M"/>
            <person name="Keeley SD"/>
            <person name="Tatsumi K"/>
            <person name="Tanaka K"/>
            <person name="Motone F"/>
            <person name="Kageyama Y"/>
            <person name="Nozu R"/>
            <person name="Adachi N"/>
            <person name="Nishimura O"/>
            <person name="Nakagawa R"/>
            <person name="Tanegashima C"/>
            <person name="Kiyatake I"/>
            <person name="Matsumoto R"/>
            <person name="Murakumo K"/>
            <person name="Nishida K"/>
            <person name="Terakita A"/>
            <person name="Kuratani S"/>
            <person name="Sato K"/>
            <person name="Hyodo S Kuraku.S."/>
        </authorList>
    </citation>
    <scope>NUCLEOTIDE SEQUENCE [LARGE SCALE GENOMIC DNA]</scope>
</reference>
<evidence type="ECO:0000313" key="3">
    <source>
        <dbReference type="Proteomes" id="UP000288216"/>
    </source>
</evidence>
<protein>
    <submittedName>
        <fullName evidence="2">Uncharacterized protein</fullName>
    </submittedName>
</protein>
<proteinExistence type="predicted"/>
<sequence length="51" mass="6015">DESDYLTEYEDDAMDAMRDEEQDEIEELEDQEHLMSNDSAADWKPQSADQM</sequence>
<comment type="caution">
    <text evidence="2">The sequence shown here is derived from an EMBL/GenBank/DDBJ whole genome shotgun (WGS) entry which is preliminary data.</text>
</comment>
<feature type="non-terminal residue" evidence="2">
    <location>
        <position position="51"/>
    </location>
</feature>
<dbReference type="EMBL" id="BFAA01025355">
    <property type="protein sequence ID" value="GCB81346.1"/>
    <property type="molecule type" value="Genomic_DNA"/>
</dbReference>
<evidence type="ECO:0000313" key="2">
    <source>
        <dbReference type="EMBL" id="GCB81346.1"/>
    </source>
</evidence>
<dbReference type="Proteomes" id="UP000288216">
    <property type="component" value="Unassembled WGS sequence"/>
</dbReference>